<organism evidence="1 2">
    <name type="scientific">Aspergillus bertholletiae</name>
    <dbReference type="NCBI Taxonomy" id="1226010"/>
    <lineage>
        <taxon>Eukaryota</taxon>
        <taxon>Fungi</taxon>
        <taxon>Dikarya</taxon>
        <taxon>Ascomycota</taxon>
        <taxon>Pezizomycotina</taxon>
        <taxon>Eurotiomycetes</taxon>
        <taxon>Eurotiomycetidae</taxon>
        <taxon>Eurotiales</taxon>
        <taxon>Aspergillaceae</taxon>
        <taxon>Aspergillus</taxon>
        <taxon>Aspergillus subgen. Circumdati</taxon>
    </lineage>
</organism>
<evidence type="ECO:0000313" key="2">
    <source>
        <dbReference type="Proteomes" id="UP000326198"/>
    </source>
</evidence>
<evidence type="ECO:0000313" key="1">
    <source>
        <dbReference type="EMBL" id="KAE8383866.1"/>
    </source>
</evidence>
<protein>
    <submittedName>
        <fullName evidence="1">Uncharacterized protein</fullName>
    </submittedName>
</protein>
<dbReference type="OrthoDB" id="4357582at2759"/>
<sequence length="140" mass="16586">MGTDNFTELCIECDLWYNDLGKWARHGKEYLSDSYKLLCCDPIIFRNAPVKAGLRPFCLGDEIIGPWKHMTQYLDCSEWYRYVQSYLSYKALSGMFHCRYPACQEDFEGLTDLEYYLCDVHCYNPPRGKKRAMYSSYTER</sequence>
<dbReference type="Proteomes" id="UP000326198">
    <property type="component" value="Unassembled WGS sequence"/>
</dbReference>
<proteinExistence type="predicted"/>
<accession>A0A5N7BPU2</accession>
<name>A0A5N7BPU2_9EURO</name>
<reference evidence="1 2" key="1">
    <citation type="submission" date="2019-04" db="EMBL/GenBank/DDBJ databases">
        <title>Friends and foes A comparative genomics studyof 23 Aspergillus species from section Flavi.</title>
        <authorList>
            <consortium name="DOE Joint Genome Institute"/>
            <person name="Kjaerbolling I."/>
            <person name="Vesth T."/>
            <person name="Frisvad J.C."/>
            <person name="Nybo J.L."/>
            <person name="Theobald S."/>
            <person name="Kildgaard S."/>
            <person name="Isbrandt T."/>
            <person name="Kuo A."/>
            <person name="Sato A."/>
            <person name="Lyhne E.K."/>
            <person name="Kogle M.E."/>
            <person name="Wiebenga A."/>
            <person name="Kun R.S."/>
            <person name="Lubbers R.J."/>
            <person name="Makela M.R."/>
            <person name="Barry K."/>
            <person name="Chovatia M."/>
            <person name="Clum A."/>
            <person name="Daum C."/>
            <person name="Haridas S."/>
            <person name="He G."/>
            <person name="LaButti K."/>
            <person name="Lipzen A."/>
            <person name="Mondo S."/>
            <person name="Riley R."/>
            <person name="Salamov A."/>
            <person name="Simmons B.A."/>
            <person name="Magnuson J.K."/>
            <person name="Henrissat B."/>
            <person name="Mortensen U.H."/>
            <person name="Larsen T.O."/>
            <person name="Devries R.P."/>
            <person name="Grigoriev I.V."/>
            <person name="Machida M."/>
            <person name="Baker S.E."/>
            <person name="Andersen M.R."/>
        </authorList>
    </citation>
    <scope>NUCLEOTIDE SEQUENCE [LARGE SCALE GENOMIC DNA]</scope>
    <source>
        <strain evidence="1 2">IBT 29228</strain>
    </source>
</reference>
<dbReference type="AlphaFoldDB" id="A0A5N7BPU2"/>
<keyword evidence="2" id="KW-1185">Reference proteome</keyword>
<gene>
    <name evidence="1" type="ORF">BDV26DRAFT_277092</name>
</gene>
<dbReference type="EMBL" id="ML736153">
    <property type="protein sequence ID" value="KAE8383866.1"/>
    <property type="molecule type" value="Genomic_DNA"/>
</dbReference>